<evidence type="ECO:0000313" key="2">
    <source>
        <dbReference type="EMBL" id="SLM28208.1"/>
    </source>
</evidence>
<protein>
    <submittedName>
        <fullName evidence="2">Uncharacterized protein</fullName>
    </submittedName>
</protein>
<keyword evidence="3" id="KW-1185">Reference proteome</keyword>
<feature type="transmembrane region" description="Helical" evidence="1">
    <location>
        <begin position="12"/>
        <end position="30"/>
    </location>
</feature>
<dbReference type="AlphaFoldDB" id="A0A1W1H746"/>
<keyword evidence="1" id="KW-0812">Transmembrane</keyword>
<sequence>MLNRYASRDKAGLYIMNILFILIQTNALSAEKAIRCRF</sequence>
<proteinExistence type="predicted"/>
<reference evidence="2 3" key="1">
    <citation type="submission" date="2017-03" db="EMBL/GenBank/DDBJ databases">
        <authorList>
            <person name="Afonso C.L."/>
            <person name="Miller P.J."/>
            <person name="Scott M.A."/>
            <person name="Spackman E."/>
            <person name="Goraichik I."/>
            <person name="Dimitrov K.M."/>
            <person name="Suarez D.L."/>
            <person name="Swayne D.E."/>
        </authorList>
    </citation>
    <scope>NUCLEOTIDE SEQUENCE [LARGE SCALE GENOMIC DNA]</scope>
    <source>
        <strain evidence="2">PRJEB14757</strain>
    </source>
</reference>
<dbReference type="STRING" id="1246637.MTBBW1_1280011"/>
<evidence type="ECO:0000256" key="1">
    <source>
        <dbReference type="SAM" id="Phobius"/>
    </source>
</evidence>
<keyword evidence="1" id="KW-0472">Membrane</keyword>
<keyword evidence="1" id="KW-1133">Transmembrane helix</keyword>
<organism evidence="2 3">
    <name type="scientific">Desulfamplus magnetovallimortis</name>
    <dbReference type="NCBI Taxonomy" id="1246637"/>
    <lineage>
        <taxon>Bacteria</taxon>
        <taxon>Pseudomonadati</taxon>
        <taxon>Thermodesulfobacteriota</taxon>
        <taxon>Desulfobacteria</taxon>
        <taxon>Desulfobacterales</taxon>
        <taxon>Desulfobacteraceae</taxon>
        <taxon>Desulfamplus</taxon>
    </lineage>
</organism>
<dbReference type="Proteomes" id="UP000191931">
    <property type="component" value="Unassembled WGS sequence"/>
</dbReference>
<name>A0A1W1H746_9BACT</name>
<dbReference type="EMBL" id="FWEV01000033">
    <property type="protein sequence ID" value="SLM28208.1"/>
    <property type="molecule type" value="Genomic_DNA"/>
</dbReference>
<evidence type="ECO:0000313" key="3">
    <source>
        <dbReference type="Proteomes" id="UP000191931"/>
    </source>
</evidence>
<gene>
    <name evidence="2" type="ORF">MTBBW1_1280011</name>
</gene>
<accession>A0A1W1H746</accession>